<keyword evidence="9" id="KW-0067">ATP-binding</keyword>
<evidence type="ECO:0000256" key="2">
    <source>
        <dbReference type="ARBA" id="ARBA00004236"/>
    </source>
</evidence>
<dbReference type="PANTHER" id="PTHR42878">
    <property type="entry name" value="TWO-COMPONENT HISTIDINE KINASE"/>
    <property type="match status" value="1"/>
</dbReference>
<evidence type="ECO:0000256" key="12">
    <source>
        <dbReference type="SAM" id="Coils"/>
    </source>
</evidence>
<feature type="coiled-coil region" evidence="12">
    <location>
        <begin position="337"/>
        <end position="367"/>
    </location>
</feature>
<evidence type="ECO:0000256" key="10">
    <source>
        <dbReference type="ARBA" id="ARBA00023012"/>
    </source>
</evidence>
<comment type="caution">
    <text evidence="14">The sequence shown here is derived from an EMBL/GenBank/DDBJ whole genome shotgun (WGS) entry which is preliminary data.</text>
</comment>
<dbReference type="Gene3D" id="3.30.565.10">
    <property type="entry name" value="Histidine kinase-like ATPase, C-terminal domain"/>
    <property type="match status" value="1"/>
</dbReference>
<dbReference type="SMART" id="SM00388">
    <property type="entry name" value="HisKA"/>
    <property type="match status" value="1"/>
</dbReference>
<dbReference type="SUPFAM" id="SSF55874">
    <property type="entry name" value="ATPase domain of HSP90 chaperone/DNA topoisomerase II/histidine kinase"/>
    <property type="match status" value="1"/>
</dbReference>
<keyword evidence="11" id="KW-0472">Membrane</keyword>
<keyword evidence="4" id="KW-1003">Cell membrane</keyword>
<evidence type="ECO:0000313" key="15">
    <source>
        <dbReference type="Proteomes" id="UP000186607"/>
    </source>
</evidence>
<dbReference type="InterPro" id="IPR003661">
    <property type="entry name" value="HisK_dim/P_dom"/>
</dbReference>
<dbReference type="PANTHER" id="PTHR42878:SF15">
    <property type="entry name" value="BACTERIOPHYTOCHROME"/>
    <property type="match status" value="1"/>
</dbReference>
<dbReference type="GO" id="GO:0005886">
    <property type="term" value="C:plasma membrane"/>
    <property type="evidence" value="ECO:0007669"/>
    <property type="project" value="UniProtKB-SubCell"/>
</dbReference>
<dbReference type="GO" id="GO:0000155">
    <property type="term" value="F:phosphorelay sensor kinase activity"/>
    <property type="evidence" value="ECO:0007669"/>
    <property type="project" value="InterPro"/>
</dbReference>
<dbReference type="CDD" id="cd00082">
    <property type="entry name" value="HisKA"/>
    <property type="match status" value="1"/>
</dbReference>
<dbReference type="PRINTS" id="PR00344">
    <property type="entry name" value="BCTRLSENSOR"/>
</dbReference>
<dbReference type="FunFam" id="3.30.565.10:FF:000023">
    <property type="entry name" value="PAS domain-containing sensor histidine kinase"/>
    <property type="match status" value="1"/>
</dbReference>
<evidence type="ECO:0000256" key="7">
    <source>
        <dbReference type="ARBA" id="ARBA00022741"/>
    </source>
</evidence>
<keyword evidence="15" id="KW-1185">Reference proteome</keyword>
<keyword evidence="8 14" id="KW-0418">Kinase</keyword>
<dbReference type="InterPro" id="IPR003594">
    <property type="entry name" value="HATPase_dom"/>
</dbReference>
<evidence type="ECO:0000256" key="4">
    <source>
        <dbReference type="ARBA" id="ARBA00022475"/>
    </source>
</evidence>
<evidence type="ECO:0000256" key="11">
    <source>
        <dbReference type="ARBA" id="ARBA00023136"/>
    </source>
</evidence>
<dbReference type="STRING" id="249408.BOO71_0004255"/>
<proteinExistence type="predicted"/>
<dbReference type="Gene3D" id="3.30.450.40">
    <property type="match status" value="2"/>
</dbReference>
<dbReference type="InterPro" id="IPR036890">
    <property type="entry name" value="HATPase_C_sf"/>
</dbReference>
<dbReference type="InterPro" id="IPR005467">
    <property type="entry name" value="His_kinase_dom"/>
</dbReference>
<dbReference type="InterPro" id="IPR029016">
    <property type="entry name" value="GAF-like_dom_sf"/>
</dbReference>
<comment type="subcellular location">
    <subcellularLocation>
        <location evidence="2">Cell membrane</location>
    </subcellularLocation>
</comment>
<keyword evidence="5" id="KW-0597">Phosphoprotein</keyword>
<dbReference type="SUPFAM" id="SSF47384">
    <property type="entry name" value="Homodimeric domain of signal transducing histidine kinase"/>
    <property type="match status" value="1"/>
</dbReference>
<dbReference type="InterPro" id="IPR050351">
    <property type="entry name" value="BphY/WalK/GraS-like"/>
</dbReference>
<keyword evidence="6" id="KW-0808">Transferase</keyword>
<dbReference type="Gene3D" id="1.10.287.130">
    <property type="match status" value="1"/>
</dbReference>
<dbReference type="GO" id="GO:0030295">
    <property type="term" value="F:protein kinase activator activity"/>
    <property type="evidence" value="ECO:0007669"/>
    <property type="project" value="TreeGrafter"/>
</dbReference>
<reference evidence="14 15" key="1">
    <citation type="submission" date="2017-01" db="EMBL/GenBank/DDBJ databases">
        <title>Genome Analysis of Deinococcus marmoris KOPRI26562.</title>
        <authorList>
            <person name="Kim J.H."/>
            <person name="Oh H.-M."/>
        </authorList>
    </citation>
    <scope>NUCLEOTIDE SEQUENCE [LARGE SCALE GENOMIC DNA]</scope>
    <source>
        <strain evidence="14 15">KOPRI26562</strain>
    </source>
</reference>
<keyword evidence="7" id="KW-0547">Nucleotide-binding</keyword>
<evidence type="ECO:0000256" key="9">
    <source>
        <dbReference type="ARBA" id="ARBA00022840"/>
    </source>
</evidence>
<evidence type="ECO:0000259" key="13">
    <source>
        <dbReference type="PROSITE" id="PS50109"/>
    </source>
</evidence>
<dbReference type="InterPro" id="IPR036097">
    <property type="entry name" value="HisK_dim/P_sf"/>
</dbReference>
<sequence length="591" mass="65508">MPDELAQMREALAVAQQQNEVLSTFVALSEAAATTDDLTALARHVGGVLRRSIPNLLAVYFTRQDECWVAEVVSDAVPPDFMALLRAGLPLDTPFLAQTVAARTPQVFDHWNAAEQGMPHAEQFQAAGVAPFFQRNQPAALLVVGLVGQPVWTAQQRQLFTAACQALYSAQQRKALAQERRHALEAFMDLTEAIGTETDPLRLAERARELLQAFMPGWVTGYYEWGGELWRARLTDEPDPDLRAALLAGVPSAPSFDAAIEVRGPVFFNHWNARESVVTRSRVYSAAAFVPYFREGQPAAMFVVASPDVSEWKPEEEAVFRAIGRSLGLALERAWQTQALEQRTRELQRSNRELKAANEELEAFAYSASHDLRTPVRHVKGFVSMIRRALTRGEPDKAERALQVVEGAADQMSAMIDAMLALSRSTVQPLTHAVINLGVLVDHARKGVEYEVQDRQIEWRVESLPQVMGDAATLQQVLINLLSNAVKFTRPREQAVIEIGTQVGDEAWTVWVRDNGVGFDPAYAARLFGPFQRLHRYSEFEGTGIGLATVRRIILRHGGRIWADSVLGEGTTFSFTLPHVRPLEQGGSDPS</sequence>
<dbReference type="GO" id="GO:0007234">
    <property type="term" value="P:osmosensory signaling via phosphorelay pathway"/>
    <property type="evidence" value="ECO:0007669"/>
    <property type="project" value="TreeGrafter"/>
</dbReference>
<evidence type="ECO:0000313" key="14">
    <source>
        <dbReference type="EMBL" id="OLV18950.1"/>
    </source>
</evidence>
<dbReference type="Proteomes" id="UP000186607">
    <property type="component" value="Unassembled WGS sequence"/>
</dbReference>
<keyword evidence="12" id="KW-0175">Coiled coil</keyword>
<comment type="catalytic activity">
    <reaction evidence="1">
        <text>ATP + protein L-histidine = ADP + protein N-phospho-L-histidine.</text>
        <dbReference type="EC" id="2.7.13.3"/>
    </reaction>
</comment>
<dbReference type="GO" id="GO:0000156">
    <property type="term" value="F:phosphorelay response regulator activity"/>
    <property type="evidence" value="ECO:0007669"/>
    <property type="project" value="TreeGrafter"/>
</dbReference>
<accession>A0A1U7P1B4</accession>
<dbReference type="AlphaFoldDB" id="A0A1U7P1B4"/>
<gene>
    <name evidence="14" type="ORF">BOO71_0004255</name>
</gene>
<dbReference type="PROSITE" id="PS50109">
    <property type="entry name" value="HIS_KIN"/>
    <property type="match status" value="1"/>
</dbReference>
<evidence type="ECO:0000256" key="6">
    <source>
        <dbReference type="ARBA" id="ARBA00022679"/>
    </source>
</evidence>
<dbReference type="SMART" id="SM00387">
    <property type="entry name" value="HATPase_c"/>
    <property type="match status" value="1"/>
</dbReference>
<dbReference type="SUPFAM" id="SSF55781">
    <property type="entry name" value="GAF domain-like"/>
    <property type="match status" value="2"/>
</dbReference>
<dbReference type="EC" id="2.7.13.3" evidence="3"/>
<feature type="domain" description="Histidine kinase" evidence="13">
    <location>
        <begin position="367"/>
        <end position="581"/>
    </location>
</feature>
<protein>
    <recommendedName>
        <fullName evidence="3">histidine kinase</fullName>
        <ecNumber evidence="3">2.7.13.3</ecNumber>
    </recommendedName>
</protein>
<evidence type="ECO:0000256" key="5">
    <source>
        <dbReference type="ARBA" id="ARBA00022553"/>
    </source>
</evidence>
<name>A0A1U7P1B4_9DEIO</name>
<evidence type="ECO:0000256" key="1">
    <source>
        <dbReference type="ARBA" id="ARBA00000085"/>
    </source>
</evidence>
<evidence type="ECO:0000256" key="3">
    <source>
        <dbReference type="ARBA" id="ARBA00012438"/>
    </source>
</evidence>
<organism evidence="14 15">
    <name type="scientific">Deinococcus marmoris</name>
    <dbReference type="NCBI Taxonomy" id="249408"/>
    <lineage>
        <taxon>Bacteria</taxon>
        <taxon>Thermotogati</taxon>
        <taxon>Deinococcota</taxon>
        <taxon>Deinococci</taxon>
        <taxon>Deinococcales</taxon>
        <taxon>Deinococcaceae</taxon>
        <taxon>Deinococcus</taxon>
    </lineage>
</organism>
<dbReference type="Pfam" id="PF00512">
    <property type="entry name" value="HisKA"/>
    <property type="match status" value="1"/>
</dbReference>
<evidence type="ECO:0000256" key="8">
    <source>
        <dbReference type="ARBA" id="ARBA00022777"/>
    </source>
</evidence>
<keyword evidence="10" id="KW-0902">Two-component regulatory system</keyword>
<dbReference type="Pfam" id="PF02518">
    <property type="entry name" value="HATPase_c"/>
    <property type="match status" value="1"/>
</dbReference>
<dbReference type="EMBL" id="MSTI01000048">
    <property type="protein sequence ID" value="OLV18950.1"/>
    <property type="molecule type" value="Genomic_DNA"/>
</dbReference>
<dbReference type="InterPro" id="IPR004358">
    <property type="entry name" value="Sig_transdc_His_kin-like_C"/>
</dbReference>
<dbReference type="GO" id="GO:0005524">
    <property type="term" value="F:ATP binding"/>
    <property type="evidence" value="ECO:0007669"/>
    <property type="project" value="UniProtKB-KW"/>
</dbReference>